<keyword evidence="2" id="KW-1185">Reference proteome</keyword>
<protein>
    <submittedName>
        <fullName evidence="1">Uncharacterized protein</fullName>
    </submittedName>
</protein>
<dbReference type="EMBL" id="MUJK01000001">
    <property type="protein sequence ID" value="POF43730.1"/>
    <property type="molecule type" value="Genomic_DNA"/>
</dbReference>
<dbReference type="RefSeq" id="WP_103393355.1">
    <property type="nucleotide sequence ID" value="NZ_MUJK01000001.1"/>
</dbReference>
<accession>A0A2S3VUX6</accession>
<evidence type="ECO:0000313" key="1">
    <source>
        <dbReference type="EMBL" id="POF43730.1"/>
    </source>
</evidence>
<proteinExistence type="predicted"/>
<comment type="caution">
    <text evidence="1">The sequence shown here is derived from an EMBL/GenBank/DDBJ whole genome shotgun (WGS) entry which is preliminary data.</text>
</comment>
<dbReference type="AlphaFoldDB" id="A0A2S3VUX6"/>
<sequence>MKQRQQIMSVHTPVAISFPRVLASFLKRLDSVLRWRLACVVGYHKERGLQDAFNVNYIASQQAGPGDV</sequence>
<dbReference type="Proteomes" id="UP000237440">
    <property type="component" value="Unassembled WGS sequence"/>
</dbReference>
<reference evidence="2" key="1">
    <citation type="submission" date="2017-02" db="EMBL/GenBank/DDBJ databases">
        <authorList>
            <person name="Furmanczyk E.M."/>
        </authorList>
    </citation>
    <scope>NUCLEOTIDE SEQUENCE [LARGE SCALE GENOMIC DNA]</scope>
    <source>
        <strain evidence="2">AP3_22</strain>
    </source>
</reference>
<evidence type="ECO:0000313" key="2">
    <source>
        <dbReference type="Proteomes" id="UP000237440"/>
    </source>
</evidence>
<organism evidence="1 2">
    <name type="scientific">Pseudomonas laurylsulfativorans</name>
    <dbReference type="NCBI Taxonomy" id="1943631"/>
    <lineage>
        <taxon>Bacteria</taxon>
        <taxon>Pseudomonadati</taxon>
        <taxon>Pseudomonadota</taxon>
        <taxon>Gammaproteobacteria</taxon>
        <taxon>Pseudomonadales</taxon>
        <taxon>Pseudomonadaceae</taxon>
        <taxon>Pseudomonas</taxon>
    </lineage>
</organism>
<dbReference type="OrthoDB" id="6400268at2"/>
<name>A0A2S3VUX6_9PSED</name>
<gene>
    <name evidence="1" type="ORF">B0D71_02620</name>
</gene>